<feature type="region of interest" description="Disordered" evidence="1">
    <location>
        <begin position="130"/>
        <end position="149"/>
    </location>
</feature>
<evidence type="ECO:0000256" key="1">
    <source>
        <dbReference type="SAM" id="MobiDB-lite"/>
    </source>
</evidence>
<dbReference type="AlphaFoldDB" id="A0A8H4J3T5"/>
<reference evidence="2" key="1">
    <citation type="submission" date="2020-04" db="EMBL/GenBank/DDBJ databases">
        <title>Genome Assembly and Annotation of Botryosphaeria dothidea sdau 11-99, a Latent Pathogen of Apple Fruit Ring Rot in China.</title>
        <authorList>
            <person name="Yu C."/>
            <person name="Diao Y."/>
            <person name="Lu Q."/>
            <person name="Zhao J."/>
            <person name="Cui S."/>
            <person name="Peng C."/>
            <person name="He B."/>
            <person name="Liu H."/>
        </authorList>
    </citation>
    <scope>NUCLEOTIDE SEQUENCE [LARGE SCALE GENOMIC DNA]</scope>
    <source>
        <strain evidence="2">Sdau11-99</strain>
    </source>
</reference>
<gene>
    <name evidence="2" type="ORF">GTA08_BOTSDO13356</name>
</gene>
<evidence type="ECO:0000313" key="3">
    <source>
        <dbReference type="Proteomes" id="UP000572817"/>
    </source>
</evidence>
<feature type="compositionally biased region" description="Polar residues" evidence="1">
    <location>
        <begin position="210"/>
        <end position="227"/>
    </location>
</feature>
<organism evidence="2 3">
    <name type="scientific">Botryosphaeria dothidea</name>
    <dbReference type="NCBI Taxonomy" id="55169"/>
    <lineage>
        <taxon>Eukaryota</taxon>
        <taxon>Fungi</taxon>
        <taxon>Dikarya</taxon>
        <taxon>Ascomycota</taxon>
        <taxon>Pezizomycotina</taxon>
        <taxon>Dothideomycetes</taxon>
        <taxon>Dothideomycetes incertae sedis</taxon>
        <taxon>Botryosphaeriales</taxon>
        <taxon>Botryosphaeriaceae</taxon>
        <taxon>Botryosphaeria</taxon>
    </lineage>
</organism>
<keyword evidence="3" id="KW-1185">Reference proteome</keyword>
<feature type="compositionally biased region" description="Low complexity" evidence="1">
    <location>
        <begin position="28"/>
        <end position="39"/>
    </location>
</feature>
<evidence type="ECO:0000313" key="2">
    <source>
        <dbReference type="EMBL" id="KAF4311272.1"/>
    </source>
</evidence>
<comment type="caution">
    <text evidence="2">The sequence shown here is derived from an EMBL/GenBank/DDBJ whole genome shotgun (WGS) entry which is preliminary data.</text>
</comment>
<dbReference type="Proteomes" id="UP000572817">
    <property type="component" value="Unassembled WGS sequence"/>
</dbReference>
<proteinExistence type="predicted"/>
<dbReference type="EMBL" id="WWBZ02000011">
    <property type="protein sequence ID" value="KAF4311272.1"/>
    <property type="molecule type" value="Genomic_DNA"/>
</dbReference>
<dbReference type="GO" id="GO:0016740">
    <property type="term" value="F:transferase activity"/>
    <property type="evidence" value="ECO:0007669"/>
    <property type="project" value="UniProtKB-KW"/>
</dbReference>
<accession>A0A8H4J3T5</accession>
<feature type="region of interest" description="Disordered" evidence="1">
    <location>
        <begin position="186"/>
        <end position="281"/>
    </location>
</feature>
<dbReference type="OrthoDB" id="10606065at2759"/>
<feature type="compositionally biased region" description="Basic and acidic residues" evidence="1">
    <location>
        <begin position="310"/>
        <end position="320"/>
    </location>
</feature>
<name>A0A8H4J3T5_9PEZI</name>
<sequence length="531" mass="58467">MEKKPENTTLVLVRIDTLTPPPPPCCPSPAFAAAAAAPATPVRPGRPLASTTNAKQQQQHSLSPSPSPRPPLHSFRTRPRLSRMHSAPVMNSESGRKLKGIVRRWTSSEPDKLEDADVALVASPEALQELAERTVPIKPDRPDDDKPPYTKEEALAIKAGKQSVHRAEGKAGLFKKLRRTRLMFDDGGALQEEADEQEEGWGTPAPAAPQQMSDENLTPYASLSATAAKQWHDDRPSSRESAAVTSESGEDEAEATGKHDAQALLPPPPNVPTDPVEKHRRRPSVLATFIHRHSFFRRSSSKSVASLGKALEEESIDPRSKTSAGTREPPDSPSTASSTDHHHNHHHQRQRQPHPSRLAFFNPFTSYDHVRRAREEVSAEEWCALIARKYPLLFTNNDNICAYLDIPGPSDKLVRLIDDTPFTDPVDGEGRECVRNGLNGFYNVWLEGALRDFGMSKGWRLDTDWGFMMGGDVHAPPMSMTKEVKERERVDSSAVAEAKRGKKLSRMGSMFSRKKSGLPAGEAGSKEGVVC</sequence>
<feature type="region of interest" description="Disordered" evidence="1">
    <location>
        <begin position="1"/>
        <end position="111"/>
    </location>
</feature>
<feature type="region of interest" description="Disordered" evidence="1">
    <location>
        <begin position="487"/>
        <end position="531"/>
    </location>
</feature>
<feature type="compositionally biased region" description="Basic and acidic residues" evidence="1">
    <location>
        <begin position="138"/>
        <end position="149"/>
    </location>
</feature>
<protein>
    <submittedName>
        <fullName evidence="2">Zinc finger DHHC-type palmitoyltransferase protein</fullName>
    </submittedName>
</protein>
<feature type="region of interest" description="Disordered" evidence="1">
    <location>
        <begin position="301"/>
        <end position="358"/>
    </location>
</feature>
<feature type="compositionally biased region" description="Basic residues" evidence="1">
    <location>
        <begin position="342"/>
        <end position="354"/>
    </location>
</feature>